<gene>
    <name evidence="6" type="ORF">EG327_004203</name>
    <name evidence="5" type="ORF">EG328_000662</name>
</gene>
<dbReference type="Proteomes" id="UP000447873">
    <property type="component" value="Unassembled WGS sequence"/>
</dbReference>
<dbReference type="Pfam" id="PF07047">
    <property type="entry name" value="OPA3"/>
    <property type="match status" value="1"/>
</dbReference>
<accession>A0A8H3UZX0</accession>
<sequence>MSLTFKLGSLAVRTLAKPLSNYIKRNAREHERFRKIAVNFAQRLHRIDMRMKLGLLQDPAAIDRQIARELKEAEKKRQQAAIPTVKTEAEVIAEEAEKKEERKHVEEHVKSSIKPPRIRPLSEAKAIDSGANFIAETFLFIVAGGLILLEAWRRDRKDKKQDADVNQKLEEAELEREEMKVQMALLKEEIDALLKKKPFDSAAARTRIEATTHAETLEHRVEKEKARSAERSPRQVDAPRETRTTNPEEVQKTAEAPRAAPPTNAVEVEKPEAPASSSSIAAWLPDNLWKGGRGSNPPS</sequence>
<dbReference type="InterPro" id="IPR010754">
    <property type="entry name" value="OPA3-like"/>
</dbReference>
<comment type="similarity">
    <text evidence="1">Belongs to the OPA3 family.</text>
</comment>
<evidence type="ECO:0000256" key="3">
    <source>
        <dbReference type="SAM" id="Coils"/>
    </source>
</evidence>
<dbReference type="PANTHER" id="PTHR12499">
    <property type="entry name" value="OPTIC ATROPHY 3 PROTEIN OPA3"/>
    <property type="match status" value="1"/>
</dbReference>
<feature type="coiled-coil region" evidence="3">
    <location>
        <begin position="162"/>
        <end position="196"/>
    </location>
</feature>
<evidence type="ECO:0000313" key="7">
    <source>
        <dbReference type="Proteomes" id="UP000447873"/>
    </source>
</evidence>
<feature type="compositionally biased region" description="Low complexity" evidence="4">
    <location>
        <begin position="273"/>
        <end position="282"/>
    </location>
</feature>
<feature type="compositionally biased region" description="Basic and acidic residues" evidence="4">
    <location>
        <begin position="210"/>
        <end position="243"/>
    </location>
</feature>
<evidence type="ECO:0000256" key="4">
    <source>
        <dbReference type="SAM" id="MobiDB-lite"/>
    </source>
</evidence>
<reference evidence="5 7" key="1">
    <citation type="submission" date="2018-12" db="EMBL/GenBank/DDBJ databases">
        <title>Venturia inaequalis Genome Resource.</title>
        <authorList>
            <person name="Lichtner F.J."/>
        </authorList>
    </citation>
    <scope>NUCLEOTIDE SEQUENCE [LARGE SCALE GENOMIC DNA]</scope>
    <source>
        <strain evidence="5 7">120213</strain>
        <strain evidence="6 8">DMI_063113</strain>
    </source>
</reference>
<evidence type="ECO:0000313" key="5">
    <source>
        <dbReference type="EMBL" id="KAE9979814.1"/>
    </source>
</evidence>
<dbReference type="GO" id="GO:0005739">
    <property type="term" value="C:mitochondrion"/>
    <property type="evidence" value="ECO:0007669"/>
    <property type="project" value="TreeGrafter"/>
</dbReference>
<keyword evidence="8" id="KW-1185">Reference proteome</keyword>
<dbReference type="EMBL" id="WNWS01000112">
    <property type="protein sequence ID" value="KAE9979814.1"/>
    <property type="molecule type" value="Genomic_DNA"/>
</dbReference>
<evidence type="ECO:0000313" key="6">
    <source>
        <dbReference type="EMBL" id="KAE9986719.1"/>
    </source>
</evidence>
<evidence type="ECO:0000313" key="8">
    <source>
        <dbReference type="Proteomes" id="UP000490939"/>
    </source>
</evidence>
<organism evidence="5 7">
    <name type="scientific">Venturia inaequalis</name>
    <name type="common">Apple scab fungus</name>
    <dbReference type="NCBI Taxonomy" id="5025"/>
    <lineage>
        <taxon>Eukaryota</taxon>
        <taxon>Fungi</taxon>
        <taxon>Dikarya</taxon>
        <taxon>Ascomycota</taxon>
        <taxon>Pezizomycotina</taxon>
        <taxon>Dothideomycetes</taxon>
        <taxon>Pleosporomycetidae</taxon>
        <taxon>Venturiales</taxon>
        <taxon>Venturiaceae</taxon>
        <taxon>Venturia</taxon>
    </lineage>
</organism>
<dbReference type="Proteomes" id="UP000490939">
    <property type="component" value="Unassembled WGS sequence"/>
</dbReference>
<evidence type="ECO:0008006" key="9">
    <source>
        <dbReference type="Google" id="ProtNLM"/>
    </source>
</evidence>
<feature type="region of interest" description="Disordered" evidence="4">
    <location>
        <begin position="210"/>
        <end position="299"/>
    </location>
</feature>
<name>A0A8H3UZX0_VENIN</name>
<evidence type="ECO:0000256" key="2">
    <source>
        <dbReference type="ARBA" id="ARBA00023054"/>
    </source>
</evidence>
<comment type="caution">
    <text evidence="5">The sequence shown here is derived from an EMBL/GenBank/DDBJ whole genome shotgun (WGS) entry which is preliminary data.</text>
</comment>
<dbReference type="AlphaFoldDB" id="A0A8H3UZX0"/>
<evidence type="ECO:0000256" key="1">
    <source>
        <dbReference type="ARBA" id="ARBA00007584"/>
    </source>
</evidence>
<dbReference type="GO" id="GO:0019216">
    <property type="term" value="P:regulation of lipid metabolic process"/>
    <property type="evidence" value="ECO:0007669"/>
    <property type="project" value="TreeGrafter"/>
</dbReference>
<dbReference type="PANTHER" id="PTHR12499:SF0">
    <property type="entry name" value="OPTIC ATROPHY 3 PROTEIN"/>
    <property type="match status" value="1"/>
</dbReference>
<protein>
    <recommendedName>
        <fullName evidence="9">OPA3-like protein</fullName>
    </recommendedName>
</protein>
<proteinExistence type="inferred from homology"/>
<dbReference type="EMBL" id="WNWR01000252">
    <property type="protein sequence ID" value="KAE9986719.1"/>
    <property type="molecule type" value="Genomic_DNA"/>
</dbReference>
<keyword evidence="2 3" id="KW-0175">Coiled coil</keyword>